<dbReference type="PANTHER" id="PTHR36924">
    <property type="entry name" value="ANTITOXIN HIGA-1"/>
    <property type="match status" value="1"/>
</dbReference>
<dbReference type="CDD" id="cd00093">
    <property type="entry name" value="HTH_XRE"/>
    <property type="match status" value="1"/>
</dbReference>
<dbReference type="PROSITE" id="PS50943">
    <property type="entry name" value="HTH_CROC1"/>
    <property type="match status" value="1"/>
</dbReference>
<dbReference type="GO" id="GO:0003677">
    <property type="term" value="F:DNA binding"/>
    <property type="evidence" value="ECO:0007669"/>
    <property type="project" value="UniProtKB-KW"/>
</dbReference>
<dbReference type="InterPro" id="IPR001387">
    <property type="entry name" value="Cro/C1-type_HTH"/>
</dbReference>
<dbReference type="Proteomes" id="UP000636949">
    <property type="component" value="Unassembled WGS sequence"/>
</dbReference>
<reference evidence="3" key="2">
    <citation type="submission" date="2020-09" db="EMBL/GenBank/DDBJ databases">
        <authorList>
            <person name="Sun Q."/>
            <person name="Zhou Y."/>
        </authorList>
    </citation>
    <scope>NUCLEOTIDE SEQUENCE</scope>
    <source>
        <strain evidence="3">CGMCC 1.15758</strain>
    </source>
</reference>
<organism evidence="3 4">
    <name type="scientific">Cysteiniphilum litorale</name>
    <dbReference type="NCBI Taxonomy" id="2056700"/>
    <lineage>
        <taxon>Bacteria</taxon>
        <taxon>Pseudomonadati</taxon>
        <taxon>Pseudomonadota</taxon>
        <taxon>Gammaproteobacteria</taxon>
        <taxon>Thiotrichales</taxon>
        <taxon>Fastidiosibacteraceae</taxon>
        <taxon>Cysteiniphilum</taxon>
    </lineage>
</organism>
<dbReference type="Pfam" id="PF01381">
    <property type="entry name" value="HTH_3"/>
    <property type="match status" value="1"/>
</dbReference>
<dbReference type="RefSeq" id="WP_206609080.1">
    <property type="nucleotide sequence ID" value="NZ_BMJS01000003.1"/>
</dbReference>
<dbReference type="InterPro" id="IPR010982">
    <property type="entry name" value="Lambda_DNA-bd_dom_sf"/>
</dbReference>
<evidence type="ECO:0000259" key="2">
    <source>
        <dbReference type="PROSITE" id="PS50943"/>
    </source>
</evidence>
<dbReference type="PANTHER" id="PTHR36924:SF1">
    <property type="entry name" value="ANTITOXIN HIGA-1"/>
    <property type="match status" value="1"/>
</dbReference>
<dbReference type="NCBIfam" id="TIGR02607">
    <property type="entry name" value="antidote_HigA"/>
    <property type="match status" value="1"/>
</dbReference>
<evidence type="ECO:0000313" key="3">
    <source>
        <dbReference type="EMBL" id="GGF90394.1"/>
    </source>
</evidence>
<dbReference type="Gene3D" id="1.10.260.40">
    <property type="entry name" value="lambda repressor-like DNA-binding domains"/>
    <property type="match status" value="1"/>
</dbReference>
<evidence type="ECO:0000313" key="4">
    <source>
        <dbReference type="Proteomes" id="UP000636949"/>
    </source>
</evidence>
<dbReference type="EMBL" id="BMJS01000003">
    <property type="protein sequence ID" value="GGF90394.1"/>
    <property type="molecule type" value="Genomic_DNA"/>
</dbReference>
<dbReference type="AlphaFoldDB" id="A0A8J2Z2Y4"/>
<sequence>MFNPSHPGEILKHDILEALDEKITITEAAKRLGVTRANLSNLLNCKMNVSIEMAIRLSKATGTTAEFWINLQAQYDLAQARSRDKNLNIIPFSDVQSQAGLRSH</sequence>
<keyword evidence="4" id="KW-1185">Reference proteome</keyword>
<comment type="caution">
    <text evidence="3">The sequence shown here is derived from an EMBL/GenBank/DDBJ whole genome shotgun (WGS) entry which is preliminary data.</text>
</comment>
<name>A0A8J2Z2Y4_9GAMM</name>
<gene>
    <name evidence="3" type="ORF">GCM10010995_04660</name>
</gene>
<protein>
    <submittedName>
        <fullName evidence="3">Transcriptional regulator</fullName>
    </submittedName>
</protein>
<evidence type="ECO:0000256" key="1">
    <source>
        <dbReference type="ARBA" id="ARBA00023125"/>
    </source>
</evidence>
<feature type="domain" description="HTH cro/C1-type" evidence="2">
    <location>
        <begin position="22"/>
        <end position="68"/>
    </location>
</feature>
<reference evidence="3" key="1">
    <citation type="journal article" date="2014" name="Int. J. Syst. Evol. Microbiol.">
        <title>Complete genome sequence of Corynebacterium casei LMG S-19264T (=DSM 44701T), isolated from a smear-ripened cheese.</title>
        <authorList>
            <consortium name="US DOE Joint Genome Institute (JGI-PGF)"/>
            <person name="Walter F."/>
            <person name="Albersmeier A."/>
            <person name="Kalinowski J."/>
            <person name="Ruckert C."/>
        </authorList>
    </citation>
    <scope>NUCLEOTIDE SEQUENCE</scope>
    <source>
        <strain evidence="3">CGMCC 1.15758</strain>
    </source>
</reference>
<dbReference type="SMART" id="SM00530">
    <property type="entry name" value="HTH_XRE"/>
    <property type="match status" value="1"/>
</dbReference>
<dbReference type="SUPFAM" id="SSF47413">
    <property type="entry name" value="lambda repressor-like DNA-binding domains"/>
    <property type="match status" value="1"/>
</dbReference>
<keyword evidence="1" id="KW-0238">DNA-binding</keyword>
<dbReference type="InterPro" id="IPR013430">
    <property type="entry name" value="Toxin_antidote_HigA"/>
</dbReference>
<proteinExistence type="predicted"/>
<accession>A0A8J2Z2Y4</accession>